<dbReference type="GO" id="GO:0005737">
    <property type="term" value="C:cytoplasm"/>
    <property type="evidence" value="ECO:0007669"/>
    <property type="project" value="UniProtKB-SubCell"/>
</dbReference>
<evidence type="ECO:0000256" key="3">
    <source>
        <dbReference type="ARBA" id="ARBA00022801"/>
    </source>
</evidence>
<dbReference type="PROSITE" id="PS50122">
    <property type="entry name" value="CHEB"/>
    <property type="match status" value="1"/>
</dbReference>
<sequence length="354" mass="37889">MLTKSVSSQINVLIINDSSYMGTYLKDLVSSESIHVYDIARDGIEGLRKISIQKPDVILLDLEMPRMDGLTFIEEMVKKGSLIPTILVSSFSQNGAKIVLDALENGAVDFVPLSTTNPEETNQLKETLVEKIKAAAKCDPYKMVLEKIQSLKPAKKPITSSQAASVVVTIASSTGGPNVVQAILAALPADIRAGILVVQHMPKGFTKKFAERLDEAAEIIIKEAENGDLITEGTALVAPGDLHMEVDAQLRVNLINGPKRFGVRPAANVTMISAAERFGSNTIGVTLTGMGHDGAFGMKTIKRRGGKTFAQDEQSSVVFGMAKAAHDLGAVDALLPPEKIATAIIEEVNRLVSK</sequence>
<accession>A0A812F0Z6</accession>
<dbReference type="InterPro" id="IPR000673">
    <property type="entry name" value="Sig_transdc_resp-reg_Me-estase"/>
</dbReference>
<evidence type="ECO:0000256" key="1">
    <source>
        <dbReference type="ARBA" id="ARBA00022490"/>
    </source>
</evidence>
<proteinExistence type="inferred from homology"/>
<dbReference type="CDD" id="cd16432">
    <property type="entry name" value="CheB_Rec"/>
    <property type="match status" value="1"/>
</dbReference>
<dbReference type="Pfam" id="PF01339">
    <property type="entry name" value="CheB_methylest"/>
    <property type="match status" value="1"/>
</dbReference>
<dbReference type="RefSeq" id="WP_205098754.1">
    <property type="nucleotide sequence ID" value="NZ_CAJNAQ010000003.1"/>
</dbReference>
<dbReference type="PANTHER" id="PTHR42872:SF6">
    <property type="entry name" value="PROTEIN-GLUTAMATE METHYLESTERASE_PROTEIN-GLUTAMINE GLUTAMINASE"/>
    <property type="match status" value="1"/>
</dbReference>
<feature type="active site" evidence="5">
    <location>
        <position position="200"/>
    </location>
</feature>
<dbReference type="Pfam" id="PF00072">
    <property type="entry name" value="Response_reg"/>
    <property type="match status" value="1"/>
</dbReference>
<reference evidence="8" key="1">
    <citation type="submission" date="2021-02" db="EMBL/GenBank/DDBJ databases">
        <authorList>
            <person name="Han P."/>
        </authorList>
    </citation>
    <scope>NUCLEOTIDE SEQUENCE</scope>
    <source>
        <strain evidence="8">Candidatus Nitrosotenuis uzonensis 5A</strain>
    </source>
</reference>
<evidence type="ECO:0000256" key="4">
    <source>
        <dbReference type="ARBA" id="ARBA00048267"/>
    </source>
</evidence>
<dbReference type="NCBIfam" id="NF001965">
    <property type="entry name" value="PRK00742.1"/>
    <property type="match status" value="1"/>
</dbReference>
<dbReference type="Gene3D" id="3.40.50.2300">
    <property type="match status" value="1"/>
</dbReference>
<evidence type="ECO:0000313" key="8">
    <source>
        <dbReference type="EMBL" id="CAE6491863.1"/>
    </source>
</evidence>
<protein>
    <recommendedName>
        <fullName evidence="5">Protein-glutamate methylesterase/protein-glutamine glutaminase</fullName>
        <ecNumber evidence="5">3.1.1.61</ecNumber>
        <ecNumber evidence="5">3.5.1.44</ecNumber>
    </recommendedName>
</protein>
<evidence type="ECO:0000256" key="5">
    <source>
        <dbReference type="HAMAP-Rule" id="MF_00099"/>
    </source>
</evidence>
<dbReference type="PROSITE" id="PS50110">
    <property type="entry name" value="RESPONSE_REGULATORY"/>
    <property type="match status" value="1"/>
</dbReference>
<comment type="catalytic activity">
    <reaction evidence="4 5">
        <text>[protein]-L-glutamate 5-O-methyl ester + H2O = L-glutamyl-[protein] + methanol + H(+)</text>
        <dbReference type="Rhea" id="RHEA:23236"/>
        <dbReference type="Rhea" id="RHEA-COMP:10208"/>
        <dbReference type="Rhea" id="RHEA-COMP:10311"/>
        <dbReference type="ChEBI" id="CHEBI:15377"/>
        <dbReference type="ChEBI" id="CHEBI:15378"/>
        <dbReference type="ChEBI" id="CHEBI:17790"/>
        <dbReference type="ChEBI" id="CHEBI:29973"/>
        <dbReference type="ChEBI" id="CHEBI:82795"/>
        <dbReference type="EC" id="3.1.1.61"/>
    </reaction>
</comment>
<organism evidence="8 9">
    <name type="scientific">Candidatus Nitrosotenuis uzonensis</name>
    <dbReference type="NCBI Taxonomy" id="1407055"/>
    <lineage>
        <taxon>Archaea</taxon>
        <taxon>Nitrososphaerota</taxon>
        <taxon>Candidatus Nitrosotenuis</taxon>
    </lineage>
</organism>
<comment type="domain">
    <text evidence="5">Contains a C-terminal catalytic domain, and an N-terminal region which modulates catalytic activity.</text>
</comment>
<dbReference type="CDD" id="cd17541">
    <property type="entry name" value="REC_CheB-like"/>
    <property type="match status" value="1"/>
</dbReference>
<dbReference type="Proteomes" id="UP000655759">
    <property type="component" value="Unassembled WGS sequence"/>
</dbReference>
<keyword evidence="2 5" id="KW-0145">Chemotaxis</keyword>
<dbReference type="EC" id="3.5.1.44" evidence="5"/>
<comment type="function">
    <text evidence="5">Involved in chemotaxis. Part of a chemotaxis signal transduction system that modulates chemotaxis in response to various stimuli. Catalyzes the demethylation of specific methylglutamate residues introduced into the chemoreceptors (methyl-accepting chemotaxis proteins or MCP) by CheR. Also mediates the irreversible deamidation of specific glutamine residues to glutamic acid.</text>
</comment>
<evidence type="ECO:0000259" key="7">
    <source>
        <dbReference type="PROSITE" id="PS50122"/>
    </source>
</evidence>
<feature type="active site" evidence="5">
    <location>
        <position position="173"/>
    </location>
</feature>
<dbReference type="GO" id="GO:0008984">
    <property type="term" value="F:protein-glutamate methylesterase activity"/>
    <property type="evidence" value="ECO:0007669"/>
    <property type="project" value="UniProtKB-UniRule"/>
</dbReference>
<keyword evidence="1 5" id="KW-0963">Cytoplasm</keyword>
<dbReference type="SMART" id="SM00448">
    <property type="entry name" value="REC"/>
    <property type="match status" value="1"/>
</dbReference>
<dbReference type="InterPro" id="IPR035909">
    <property type="entry name" value="CheB_C"/>
</dbReference>
<feature type="modified residue" description="4-aspartylphosphate" evidence="5">
    <location>
        <position position="61"/>
    </location>
</feature>
<evidence type="ECO:0000259" key="6">
    <source>
        <dbReference type="PROSITE" id="PS50110"/>
    </source>
</evidence>
<feature type="domain" description="CheB-type methylesterase" evidence="7">
    <location>
        <begin position="157"/>
        <end position="351"/>
    </location>
</feature>
<keyword evidence="3 5" id="KW-0378">Hydrolase</keyword>
<dbReference type="Gene3D" id="3.40.50.180">
    <property type="entry name" value="Methylesterase CheB, C-terminal domain"/>
    <property type="match status" value="1"/>
</dbReference>
<dbReference type="EC" id="3.1.1.61" evidence="5"/>
<feature type="domain" description="Response regulatory" evidence="6">
    <location>
        <begin position="11"/>
        <end position="128"/>
    </location>
</feature>
<keyword evidence="5" id="KW-0597">Phosphoprotein</keyword>
<dbReference type="AlphaFoldDB" id="A0A812F0Z6"/>
<dbReference type="PANTHER" id="PTHR42872">
    <property type="entry name" value="PROTEIN-GLUTAMATE METHYLESTERASE/PROTEIN-GLUTAMINE GLUTAMINASE"/>
    <property type="match status" value="1"/>
</dbReference>
<evidence type="ECO:0000313" key="9">
    <source>
        <dbReference type="Proteomes" id="UP000655759"/>
    </source>
</evidence>
<comment type="PTM">
    <text evidence="5">Phosphorylated by CheA. Phosphorylation of the N-terminal regulatory domain activates the methylesterase activity.</text>
</comment>
<dbReference type="GO" id="GO:0050568">
    <property type="term" value="F:protein-glutamine glutaminase activity"/>
    <property type="evidence" value="ECO:0007669"/>
    <property type="project" value="UniProtKB-UniRule"/>
</dbReference>
<dbReference type="InterPro" id="IPR011006">
    <property type="entry name" value="CheY-like_superfamily"/>
</dbReference>
<dbReference type="HAMAP" id="MF_00099">
    <property type="entry name" value="CheB_chemtxs"/>
    <property type="match status" value="1"/>
</dbReference>
<dbReference type="SUPFAM" id="SSF52738">
    <property type="entry name" value="Methylesterase CheB, C-terminal domain"/>
    <property type="match status" value="1"/>
</dbReference>
<comment type="catalytic activity">
    <reaction evidence="5">
        <text>L-glutaminyl-[protein] + H2O = L-glutamyl-[protein] + NH4(+)</text>
        <dbReference type="Rhea" id="RHEA:16441"/>
        <dbReference type="Rhea" id="RHEA-COMP:10207"/>
        <dbReference type="Rhea" id="RHEA-COMP:10208"/>
        <dbReference type="ChEBI" id="CHEBI:15377"/>
        <dbReference type="ChEBI" id="CHEBI:28938"/>
        <dbReference type="ChEBI" id="CHEBI:29973"/>
        <dbReference type="ChEBI" id="CHEBI:30011"/>
        <dbReference type="EC" id="3.5.1.44"/>
    </reaction>
</comment>
<evidence type="ECO:0000256" key="2">
    <source>
        <dbReference type="ARBA" id="ARBA00022500"/>
    </source>
</evidence>
<dbReference type="SUPFAM" id="SSF52172">
    <property type="entry name" value="CheY-like"/>
    <property type="match status" value="1"/>
</dbReference>
<feature type="active site" evidence="5">
    <location>
        <position position="293"/>
    </location>
</feature>
<comment type="subcellular location">
    <subcellularLocation>
        <location evidence="5">Cytoplasm</location>
    </subcellularLocation>
</comment>
<dbReference type="GO" id="GO:0000156">
    <property type="term" value="F:phosphorelay response regulator activity"/>
    <property type="evidence" value="ECO:0007669"/>
    <property type="project" value="InterPro"/>
</dbReference>
<name>A0A812F0Z6_9ARCH</name>
<dbReference type="InterPro" id="IPR008248">
    <property type="entry name" value="CheB-like"/>
</dbReference>
<dbReference type="PIRSF" id="PIRSF000876">
    <property type="entry name" value="RR_chemtxs_CheB"/>
    <property type="match status" value="1"/>
</dbReference>
<dbReference type="EMBL" id="CAJNAQ010000003">
    <property type="protein sequence ID" value="CAE6491863.1"/>
    <property type="molecule type" value="Genomic_DNA"/>
</dbReference>
<comment type="similarity">
    <text evidence="5">Belongs to the CheB family.</text>
</comment>
<comment type="caution">
    <text evidence="8">The sequence shown here is derived from an EMBL/GenBank/DDBJ whole genome shotgun (WGS) entry which is preliminary data.</text>
</comment>
<gene>
    <name evidence="5 8" type="primary">cheB</name>
    <name evidence="8" type="ORF">NUZ5A_30011</name>
</gene>
<dbReference type="InterPro" id="IPR001789">
    <property type="entry name" value="Sig_transdc_resp-reg_receiver"/>
</dbReference>
<dbReference type="GO" id="GO:0006935">
    <property type="term" value="P:chemotaxis"/>
    <property type="evidence" value="ECO:0007669"/>
    <property type="project" value="UniProtKB-UniRule"/>
</dbReference>